<proteinExistence type="predicted"/>
<feature type="transmembrane region" description="Helical" evidence="1">
    <location>
        <begin position="21"/>
        <end position="43"/>
    </location>
</feature>
<dbReference type="AlphaFoldDB" id="A0A410P2X8"/>
<reference evidence="2 3" key="1">
    <citation type="submission" date="2017-01" db="EMBL/GenBank/DDBJ databases">
        <title>First insights into the biology of 'candidatus Vampirococcus archaeovorus'.</title>
        <authorList>
            <person name="Kizina J."/>
            <person name="Jordan S."/>
            <person name="Stueber K."/>
            <person name="Reinhardt R."/>
            <person name="Harder J."/>
        </authorList>
    </citation>
    <scope>NUCLEOTIDE SEQUENCE [LARGE SCALE GENOMIC DNA]</scope>
    <source>
        <strain evidence="2 3">LiM</strain>
    </source>
</reference>
<keyword evidence="1" id="KW-0812">Transmembrane</keyword>
<evidence type="ECO:0000313" key="3">
    <source>
        <dbReference type="Proteomes" id="UP000287243"/>
    </source>
</evidence>
<dbReference type="InterPro" id="IPR008928">
    <property type="entry name" value="6-hairpin_glycosidase_sf"/>
</dbReference>
<dbReference type="EMBL" id="CP019384">
    <property type="protein sequence ID" value="QAT16493.1"/>
    <property type="molecule type" value="Genomic_DNA"/>
</dbReference>
<evidence type="ECO:0000256" key="1">
    <source>
        <dbReference type="SAM" id="Phobius"/>
    </source>
</evidence>
<accession>A0A410P2X8</accession>
<keyword evidence="1" id="KW-1133">Transmembrane helix</keyword>
<evidence type="ECO:0008006" key="4">
    <source>
        <dbReference type="Google" id="ProtNLM"/>
    </source>
</evidence>
<dbReference type="Proteomes" id="UP000287243">
    <property type="component" value="Chromosome"/>
</dbReference>
<dbReference type="OrthoDB" id="38684at2"/>
<dbReference type="GO" id="GO:0005975">
    <property type="term" value="P:carbohydrate metabolic process"/>
    <property type="evidence" value="ECO:0007669"/>
    <property type="project" value="InterPro"/>
</dbReference>
<organism evidence="2 3">
    <name type="scientific">Velamenicoccus archaeovorus</name>
    <dbReference type="NCBI Taxonomy" id="1930593"/>
    <lineage>
        <taxon>Bacteria</taxon>
        <taxon>Pseudomonadati</taxon>
        <taxon>Candidatus Omnitrophota</taxon>
        <taxon>Candidatus Velamenicoccus</taxon>
    </lineage>
</organism>
<dbReference type="KEGG" id="vai:BU251_01495"/>
<protein>
    <recommendedName>
        <fullName evidence="4">Cellobiose phosphorylase</fullName>
    </recommendedName>
</protein>
<keyword evidence="1" id="KW-0472">Membrane</keyword>
<dbReference type="SUPFAM" id="SSF48208">
    <property type="entry name" value="Six-hairpin glycosidases"/>
    <property type="match status" value="1"/>
</dbReference>
<name>A0A410P2X8_VELA1</name>
<evidence type="ECO:0000313" key="2">
    <source>
        <dbReference type="EMBL" id="QAT16493.1"/>
    </source>
</evidence>
<gene>
    <name evidence="2" type="ORF">BU251_01495</name>
</gene>
<keyword evidence="3" id="KW-1185">Reference proteome</keyword>
<sequence>MSVAYRFQKTGDFVIEDYNRARAWSSFFPGIAGLYGIPLWVFYVNRGQCIASAGIRTKDEAMMEYLPANKAYQLTPTQGFRTFIKVRRGKKQIFYEPFSPVHAAGAAEGISNRLTIRPYELELTEVNTVLGLKTEVLYFCLPGEPYAALVRCLTVTNISPQPQGLVVLDGLAALVPYGVNNFFLKEMSRTIEAWMTVENIGSGIPLYKLSTDPRDTAQVAFVRGAHFYMGFEEGKTCRSNKVIADPQAIFGQETDLIRPSRFEESAAFAYPARQAATNKMACAFSFLRWHLKKAQFSSHMSLLGHVFDVGDVKKYGLEKIDASFIRAKRRENRILVEDITDRIFTASGKPVLDQYARQTYLDNVLRGGLPVTLGLDGKKKTVYVFSRKHGDLERDYNRFVVTATYFSEGEGNYRDVNQNRRSDVFFNPAVGDQNVRDFLNLIQLDGYNPLIYKGRRHVIHPDDFVAGGLADCFHEKDAKKLAHILSKPFTVGEVFQYLSENRIRSTCSRDELIRRILSLSSSCEEALFGEGYWSDHWTYNTDLLESFYALYPERMNHLLFEDRTFTYFDSPACVKPRSERYCVQHGEVRQFHAVYVDEEKNQLIQKRHDHKNKVRTQNGDGEVLKTTLIDKLVCLITNKLATLDPYGAGVEMEADKPNWYDALNGLPALLGSSLSETFEIKRLILFLKRIFEELHIPDGQTVQLVAEVGGFMGQIRDFLESTLSDEEYWDESHAAQESYRARVRRGVAGDAPKIVTVAELKAFFDLALRKINAGIAKGCDKATGQVRTYFSYTALHHETHTDAAGRHRVVVRDFRQRRLPMFLEGYVHALRTEHFKSAEIHRAVKKSPLWDKKLRMYKVNASLQKESYEIGRARAFTPGWLENESIWLHMEYKYLLELLKNGLIEEFYKSASEVLVCFQRPQRYGRSILENSSFMASSAHVDPSVHGQGFVARLSGSTAEFIHMWLLVSIGQRPFFVDNAGELSLRMEPMLSRDLFTAKVRQDTCCDIDGRRRDIQTPVSAYTFLFLGRTIVTYLNPKKRDTFGKNGVRVARIRLYEGEKVVLETGGCVVRAPFAAQVRDGRISKIEAELG</sequence>
<dbReference type="RefSeq" id="WP_128699132.1">
    <property type="nucleotide sequence ID" value="NZ_CP019384.1"/>
</dbReference>